<feature type="transmembrane region" description="Helical" evidence="1">
    <location>
        <begin position="12"/>
        <end position="31"/>
    </location>
</feature>
<evidence type="ECO:0000313" key="3">
    <source>
        <dbReference type="Proteomes" id="UP000641646"/>
    </source>
</evidence>
<accession>A0A926ZIZ1</accession>
<dbReference type="RefSeq" id="WP_190469874.1">
    <property type="nucleotide sequence ID" value="NZ_JACJPW010000073.1"/>
</dbReference>
<dbReference type="InterPro" id="IPR021257">
    <property type="entry name" value="DUF2809"/>
</dbReference>
<comment type="caution">
    <text evidence="2">The sequence shown here is derived from an EMBL/GenBank/DDBJ whole genome shotgun (WGS) entry which is preliminary data.</text>
</comment>
<keyword evidence="1" id="KW-1133">Transmembrane helix</keyword>
<gene>
    <name evidence="2" type="ORF">H6G03_24120</name>
</gene>
<dbReference type="EMBL" id="JACJPW010000073">
    <property type="protein sequence ID" value="MBD2184119.1"/>
    <property type="molecule type" value="Genomic_DNA"/>
</dbReference>
<keyword evidence="1" id="KW-0472">Membrane</keyword>
<proteinExistence type="predicted"/>
<dbReference type="AlphaFoldDB" id="A0A926ZIZ1"/>
<keyword evidence="1" id="KW-0812">Transmembrane</keyword>
<reference evidence="2" key="1">
    <citation type="journal article" date="2015" name="ISME J.">
        <title>Draft Genome Sequence of Streptomyces incarnatus NRRL8089, which Produces the Nucleoside Antibiotic Sinefungin.</title>
        <authorList>
            <person name="Oshima K."/>
            <person name="Hattori M."/>
            <person name="Shimizu H."/>
            <person name="Fukuda K."/>
            <person name="Nemoto M."/>
            <person name="Inagaki K."/>
            <person name="Tamura T."/>
        </authorList>
    </citation>
    <scope>NUCLEOTIDE SEQUENCE</scope>
    <source>
        <strain evidence="2">FACHB-1375</strain>
    </source>
</reference>
<evidence type="ECO:0000256" key="1">
    <source>
        <dbReference type="SAM" id="Phobius"/>
    </source>
</evidence>
<protein>
    <submittedName>
        <fullName evidence="2">DUF2809 domain-containing protein</fullName>
    </submittedName>
</protein>
<keyword evidence="3" id="KW-1185">Reference proteome</keyword>
<dbReference type="Proteomes" id="UP000641646">
    <property type="component" value="Unassembled WGS sequence"/>
</dbReference>
<organism evidence="2 3">
    <name type="scientific">Aerosakkonema funiforme FACHB-1375</name>
    <dbReference type="NCBI Taxonomy" id="2949571"/>
    <lineage>
        <taxon>Bacteria</taxon>
        <taxon>Bacillati</taxon>
        <taxon>Cyanobacteriota</taxon>
        <taxon>Cyanophyceae</taxon>
        <taxon>Oscillatoriophycideae</taxon>
        <taxon>Aerosakkonematales</taxon>
        <taxon>Aerosakkonemataceae</taxon>
        <taxon>Aerosakkonema</taxon>
    </lineage>
</organism>
<name>A0A926ZIZ1_9CYAN</name>
<reference evidence="2" key="2">
    <citation type="submission" date="2020-08" db="EMBL/GenBank/DDBJ databases">
        <authorList>
            <person name="Chen M."/>
            <person name="Teng W."/>
            <person name="Zhao L."/>
            <person name="Hu C."/>
            <person name="Zhou Y."/>
            <person name="Han B."/>
            <person name="Song L."/>
            <person name="Shu W."/>
        </authorList>
    </citation>
    <scope>NUCLEOTIDE SEQUENCE</scope>
    <source>
        <strain evidence="2">FACHB-1375</strain>
    </source>
</reference>
<feature type="transmembrane region" description="Helical" evidence="1">
    <location>
        <begin position="43"/>
        <end position="63"/>
    </location>
</feature>
<sequence length="150" mass="17498">MTSPFSRKHPFFNYRVALLLSIIPIFVVGLTCEFYSGPGQEWLNNYCGDFLYQIFLILLLTLVWPQADPVWTALGVFIFNSAIEFLQLWKPPFLQALRATLFGRLFLGYSFVWEDFLFYAIGCMLGFLWVRKLKVEVLRSKNHPSTPRSN</sequence>
<evidence type="ECO:0000313" key="2">
    <source>
        <dbReference type="EMBL" id="MBD2184119.1"/>
    </source>
</evidence>
<dbReference type="Pfam" id="PF10990">
    <property type="entry name" value="DUF2809"/>
    <property type="match status" value="1"/>
</dbReference>
<feature type="transmembrane region" description="Helical" evidence="1">
    <location>
        <begin position="109"/>
        <end position="130"/>
    </location>
</feature>